<gene>
    <name evidence="2" type="ORF">F8154_06645</name>
</gene>
<organism evidence="2 3">
    <name type="scientific">Alkaliphilus pronyensis</name>
    <dbReference type="NCBI Taxonomy" id="1482732"/>
    <lineage>
        <taxon>Bacteria</taxon>
        <taxon>Bacillati</taxon>
        <taxon>Bacillota</taxon>
        <taxon>Clostridia</taxon>
        <taxon>Peptostreptococcales</taxon>
        <taxon>Natronincolaceae</taxon>
        <taxon>Alkaliphilus</taxon>
    </lineage>
</organism>
<comment type="caution">
    <text evidence="2">The sequence shown here is derived from an EMBL/GenBank/DDBJ whole genome shotgun (WGS) entry which is preliminary data.</text>
</comment>
<feature type="domain" description="TOTE conflict system primase" evidence="1">
    <location>
        <begin position="1"/>
        <end position="53"/>
    </location>
</feature>
<evidence type="ECO:0000313" key="3">
    <source>
        <dbReference type="Proteomes" id="UP000432715"/>
    </source>
</evidence>
<dbReference type="Pfam" id="PF22548">
    <property type="entry name" value="AEP-TOTE"/>
    <property type="match status" value="1"/>
</dbReference>
<dbReference type="InterPro" id="IPR054347">
    <property type="entry name" value="TOTE_primase"/>
</dbReference>
<dbReference type="AlphaFoldDB" id="A0A6I0F0D8"/>
<reference evidence="2 3" key="1">
    <citation type="submission" date="2019-10" db="EMBL/GenBank/DDBJ databases">
        <title>Alkaliphilus serpentinus sp. nov. and Alkaliphilus pronyensis sp. nov., two novel anaerobic alkaliphilic species isolated from the serpentinized-hosted hydrothermal field of the Prony Bay (New Caledonia).</title>
        <authorList>
            <person name="Postec A."/>
        </authorList>
    </citation>
    <scope>NUCLEOTIDE SEQUENCE [LARGE SCALE GENOMIC DNA]</scope>
    <source>
        <strain evidence="2 3">LacV</strain>
    </source>
</reference>
<proteinExistence type="predicted"/>
<name>A0A6I0F0D8_9FIRM</name>
<sequence>MPKGGFGNLIALPLQKETRKHGNSEFVDENFQSYDDQWAYLNNIRKMNEEEVGKGILNLCNGNEYGDLKKEELEEKPWLRNKKSKYELSQKDFPMEGGIVLANMI</sequence>
<dbReference type="EMBL" id="WBZC01000020">
    <property type="protein sequence ID" value="KAB3535367.1"/>
    <property type="molecule type" value="Genomic_DNA"/>
</dbReference>
<dbReference type="OrthoDB" id="9802848at2"/>
<keyword evidence="3" id="KW-1185">Reference proteome</keyword>
<dbReference type="RefSeq" id="WP_151860825.1">
    <property type="nucleotide sequence ID" value="NZ_WBZC01000020.1"/>
</dbReference>
<evidence type="ECO:0000313" key="2">
    <source>
        <dbReference type="EMBL" id="KAB3535367.1"/>
    </source>
</evidence>
<evidence type="ECO:0000259" key="1">
    <source>
        <dbReference type="Pfam" id="PF22548"/>
    </source>
</evidence>
<dbReference type="Proteomes" id="UP000432715">
    <property type="component" value="Unassembled WGS sequence"/>
</dbReference>
<protein>
    <recommendedName>
        <fullName evidence="1">TOTE conflict system primase domain-containing protein</fullName>
    </recommendedName>
</protein>
<accession>A0A6I0F0D8</accession>